<dbReference type="PANTHER" id="PTHR46165">
    <property type="entry name" value="SET AND MYND DOMAIN-CONTAINING PROTEIN 4"/>
    <property type="match status" value="1"/>
</dbReference>
<dbReference type="Gene3D" id="2.170.270.10">
    <property type="entry name" value="SET domain"/>
    <property type="match status" value="1"/>
</dbReference>
<evidence type="ECO:0000256" key="10">
    <source>
        <dbReference type="ARBA" id="ARBA00023242"/>
    </source>
</evidence>
<dbReference type="AlphaFoldDB" id="A0AAD7RKZ3"/>
<dbReference type="EMBL" id="JAINUG010000232">
    <property type="protein sequence ID" value="KAJ8386221.1"/>
    <property type="molecule type" value="Genomic_DNA"/>
</dbReference>
<evidence type="ECO:0000256" key="16">
    <source>
        <dbReference type="SAM" id="MobiDB-lite"/>
    </source>
</evidence>
<dbReference type="GO" id="GO:0005634">
    <property type="term" value="C:nucleus"/>
    <property type="evidence" value="ECO:0007669"/>
    <property type="project" value="UniProtKB-SubCell"/>
</dbReference>
<evidence type="ECO:0000256" key="7">
    <source>
        <dbReference type="ARBA" id="ARBA00022723"/>
    </source>
</evidence>
<dbReference type="CDD" id="cd10536">
    <property type="entry name" value="SET_SMYD4"/>
    <property type="match status" value="1"/>
</dbReference>
<dbReference type="GO" id="GO:0008270">
    <property type="term" value="F:zinc ion binding"/>
    <property type="evidence" value="ECO:0007669"/>
    <property type="project" value="UniProtKB-KW"/>
</dbReference>
<keyword evidence="5" id="KW-0808">Transferase</keyword>
<keyword evidence="8 15" id="KW-0863">Zinc-finger</keyword>
<feature type="domain" description="SET" evidence="17">
    <location>
        <begin position="186"/>
        <end position="588"/>
    </location>
</feature>
<evidence type="ECO:0000256" key="1">
    <source>
        <dbReference type="ARBA" id="ARBA00004123"/>
    </source>
</evidence>
<evidence type="ECO:0000256" key="12">
    <source>
        <dbReference type="ARBA" id="ARBA00093423"/>
    </source>
</evidence>
<comment type="catalytic activity">
    <reaction evidence="11">
        <text>L-lysyl-[protein] + S-adenosyl-L-methionine = N(6)-methyl-L-lysyl-[protein] + S-adenosyl-L-homocysteine + H(+)</text>
        <dbReference type="Rhea" id="RHEA:51736"/>
        <dbReference type="Rhea" id="RHEA-COMP:9752"/>
        <dbReference type="Rhea" id="RHEA-COMP:13053"/>
        <dbReference type="ChEBI" id="CHEBI:15378"/>
        <dbReference type="ChEBI" id="CHEBI:29969"/>
        <dbReference type="ChEBI" id="CHEBI:57856"/>
        <dbReference type="ChEBI" id="CHEBI:59789"/>
        <dbReference type="ChEBI" id="CHEBI:61929"/>
    </reaction>
</comment>
<evidence type="ECO:0000256" key="13">
    <source>
        <dbReference type="ARBA" id="ARBA00093635"/>
    </source>
</evidence>
<keyword evidence="3" id="KW-0963">Cytoplasm</keyword>
<dbReference type="SUPFAM" id="SSF82199">
    <property type="entry name" value="SET domain"/>
    <property type="match status" value="1"/>
</dbReference>
<evidence type="ECO:0000256" key="15">
    <source>
        <dbReference type="PROSITE-ProRule" id="PRU00134"/>
    </source>
</evidence>
<dbReference type="GO" id="GO:0005737">
    <property type="term" value="C:cytoplasm"/>
    <property type="evidence" value="ECO:0007669"/>
    <property type="project" value="UniProtKB-SubCell"/>
</dbReference>
<feature type="compositionally biased region" description="Low complexity" evidence="16">
    <location>
        <begin position="462"/>
        <end position="476"/>
    </location>
</feature>
<keyword evidence="10" id="KW-0539">Nucleus</keyword>
<dbReference type="PROSITE" id="PS50280">
    <property type="entry name" value="SET"/>
    <property type="match status" value="1"/>
</dbReference>
<proteinExistence type="predicted"/>
<gene>
    <name evidence="19" type="ORF">AAFF_G00175410</name>
</gene>
<comment type="function">
    <text evidence="12">Protein-lysine N-methyltransferase. Monomethylates PRMT5, modulating its transcriptional activity. May also act as a histone methyltransferase. Plays a critical role in cardiac development. Acts as a key epigenetic regulator of gene expression during cardiac development via its dual activities as a methyltransferase and negative regulator of HDAC1.</text>
</comment>
<dbReference type="GO" id="GO:0032259">
    <property type="term" value="P:methylation"/>
    <property type="evidence" value="ECO:0007669"/>
    <property type="project" value="UniProtKB-KW"/>
</dbReference>
<feature type="region of interest" description="Disordered" evidence="16">
    <location>
        <begin position="376"/>
        <end position="395"/>
    </location>
</feature>
<keyword evidence="4" id="KW-0489">Methyltransferase</keyword>
<dbReference type="GO" id="GO:0042826">
    <property type="term" value="F:histone deacetylase binding"/>
    <property type="evidence" value="ECO:0007669"/>
    <property type="project" value="TreeGrafter"/>
</dbReference>
<dbReference type="SUPFAM" id="SSF48452">
    <property type="entry name" value="TPR-like"/>
    <property type="match status" value="2"/>
</dbReference>
<comment type="caution">
    <text evidence="19">The sequence shown here is derived from an EMBL/GenBank/DDBJ whole genome shotgun (WGS) entry which is preliminary data.</text>
</comment>
<dbReference type="GO" id="GO:0007507">
    <property type="term" value="P:heart development"/>
    <property type="evidence" value="ECO:0007669"/>
    <property type="project" value="TreeGrafter"/>
</dbReference>
<evidence type="ECO:0000256" key="2">
    <source>
        <dbReference type="ARBA" id="ARBA00004496"/>
    </source>
</evidence>
<evidence type="ECO:0000256" key="3">
    <source>
        <dbReference type="ARBA" id="ARBA00022490"/>
    </source>
</evidence>
<keyword evidence="6" id="KW-0949">S-adenosyl-L-methionine</keyword>
<keyword evidence="9" id="KW-0862">Zinc</keyword>
<evidence type="ECO:0000313" key="20">
    <source>
        <dbReference type="Proteomes" id="UP001221898"/>
    </source>
</evidence>
<dbReference type="PANTHER" id="PTHR46165:SF2">
    <property type="entry name" value="SET AND MYND DOMAIN-CONTAINING PROTEIN 4"/>
    <property type="match status" value="1"/>
</dbReference>
<evidence type="ECO:0000256" key="4">
    <source>
        <dbReference type="ARBA" id="ARBA00022603"/>
    </source>
</evidence>
<evidence type="ECO:0000256" key="8">
    <source>
        <dbReference type="ARBA" id="ARBA00022771"/>
    </source>
</evidence>
<dbReference type="InterPro" id="IPR001214">
    <property type="entry name" value="SET_dom"/>
</dbReference>
<protein>
    <recommendedName>
        <fullName evidence="13">Protein-lysine N-methyltransferase SMYD4</fullName>
    </recommendedName>
    <alternativeName>
        <fullName evidence="14">SET and MYND domain-containing protein 4</fullName>
    </alternativeName>
</protein>
<evidence type="ECO:0000256" key="9">
    <source>
        <dbReference type="ARBA" id="ARBA00022833"/>
    </source>
</evidence>
<feature type="domain" description="MYND-type" evidence="18">
    <location>
        <begin position="266"/>
        <end position="305"/>
    </location>
</feature>
<feature type="region of interest" description="Disordered" evidence="16">
    <location>
        <begin position="231"/>
        <end position="259"/>
    </location>
</feature>
<name>A0AAD7RKZ3_9TELE</name>
<sequence>MDLPCREWHEHVEQKWNQLPTDQRKAFCTLSEMDDVFAFGLSVFNHTDVEVLSGLSDGVRVQKTAQSAGRFREQGNLRFKARDYTAAALYYSKGVCHAGQGKEELSLCFANRSAALFHLCLFQECLQDIRRALDEGYPSHLQQKLLDRRAQCLNHLGQQAQGKEACVHSAMKSESCASRAVTCASPAVALRFSPRKGRHLVAVEDIAAGEVVLEERAFACVLIPGGAPVARPERGKGGGGGGGRDKEKEEEEEEGKGAFSTEDQHCHNCLRQTLSAVPCQGCSYARYCGERCQREAWAGHHRWECPVGAELRAAGVVAHLALRVALRAGLEEVQRAREEDGAGPASSVLEPVEGSGNGFQKEGDVDDLGDELSSALEVSRRGAGTGGDPGPRAGAPIHGCDPSGCYLGGSYLCVHHLLPHLSGHEPGLRFLCAVTVAALCLRLREEGPLPAAWEGGTRTSDGHSGQSQSQEGGEGWSPELRILGATALRHMLQLRCNAQAVTTLKDTGFPGSAVQSVQEVRIATAIFPTLSLLNHSCSPNTSLAFRADPVSDGAEARPVSLPGAAGVTVTVLAAQPVGAGQELLHCYGPHYSRMPVSERQRLLQEQYFFLCQCSACCQELRSKGEGRGAAAASGFRCERCQSALQRGEGDYLCSQSSCGFQLSQADLAHRLQELQGHLDQADWLIERDRPDEALRGLQTASAQASRFLPETHPVRGELADASARAFATMGDWHQAAAQLRCSVAAVRSQYGEESVELARQLFKLAQLHFNGGEPQPALAVIPKARRLLSLHCPGCDELEELQAMEDCLQGAL</sequence>
<feature type="region of interest" description="Disordered" evidence="16">
    <location>
        <begin position="337"/>
        <end position="366"/>
    </location>
</feature>
<dbReference type="SUPFAM" id="SSF144232">
    <property type="entry name" value="HIT/MYND zinc finger-like"/>
    <property type="match status" value="1"/>
</dbReference>
<keyword evidence="7" id="KW-0479">Metal-binding</keyword>
<dbReference type="InterPro" id="IPR002893">
    <property type="entry name" value="Znf_MYND"/>
</dbReference>
<evidence type="ECO:0000256" key="14">
    <source>
        <dbReference type="ARBA" id="ARBA00093680"/>
    </source>
</evidence>
<dbReference type="InterPro" id="IPR044421">
    <property type="entry name" value="SMYD4_SET"/>
</dbReference>
<dbReference type="InterPro" id="IPR011990">
    <property type="entry name" value="TPR-like_helical_dom_sf"/>
</dbReference>
<dbReference type="Pfam" id="PF01753">
    <property type="entry name" value="zf-MYND"/>
    <property type="match status" value="1"/>
</dbReference>
<dbReference type="Gene3D" id="6.10.140.2220">
    <property type="match status" value="1"/>
</dbReference>
<dbReference type="PROSITE" id="PS50865">
    <property type="entry name" value="ZF_MYND_2"/>
    <property type="match status" value="1"/>
</dbReference>
<evidence type="ECO:0000313" key="19">
    <source>
        <dbReference type="EMBL" id="KAJ8386221.1"/>
    </source>
</evidence>
<evidence type="ECO:0000256" key="5">
    <source>
        <dbReference type="ARBA" id="ARBA00022679"/>
    </source>
</evidence>
<dbReference type="Proteomes" id="UP001221898">
    <property type="component" value="Unassembled WGS sequence"/>
</dbReference>
<evidence type="ECO:0000256" key="11">
    <source>
        <dbReference type="ARBA" id="ARBA00048985"/>
    </source>
</evidence>
<evidence type="ECO:0000256" key="6">
    <source>
        <dbReference type="ARBA" id="ARBA00022691"/>
    </source>
</evidence>
<dbReference type="InterPro" id="IPR046341">
    <property type="entry name" value="SET_dom_sf"/>
</dbReference>
<dbReference type="Gene3D" id="1.25.40.10">
    <property type="entry name" value="Tetratricopeptide repeat domain"/>
    <property type="match status" value="2"/>
</dbReference>
<accession>A0AAD7RKZ3</accession>
<evidence type="ECO:0000259" key="17">
    <source>
        <dbReference type="PROSITE" id="PS50280"/>
    </source>
</evidence>
<organism evidence="19 20">
    <name type="scientific">Aldrovandia affinis</name>
    <dbReference type="NCBI Taxonomy" id="143900"/>
    <lineage>
        <taxon>Eukaryota</taxon>
        <taxon>Metazoa</taxon>
        <taxon>Chordata</taxon>
        <taxon>Craniata</taxon>
        <taxon>Vertebrata</taxon>
        <taxon>Euteleostomi</taxon>
        <taxon>Actinopterygii</taxon>
        <taxon>Neopterygii</taxon>
        <taxon>Teleostei</taxon>
        <taxon>Notacanthiformes</taxon>
        <taxon>Halosauridae</taxon>
        <taxon>Aldrovandia</taxon>
    </lineage>
</organism>
<feature type="region of interest" description="Disordered" evidence="16">
    <location>
        <begin position="451"/>
        <end position="476"/>
    </location>
</feature>
<evidence type="ECO:0000259" key="18">
    <source>
        <dbReference type="PROSITE" id="PS50865"/>
    </source>
</evidence>
<keyword evidence="20" id="KW-1185">Reference proteome</keyword>
<dbReference type="InterPro" id="IPR052097">
    <property type="entry name" value="SET-MYND_domain_protein"/>
</dbReference>
<comment type="subcellular location">
    <subcellularLocation>
        <location evidence="2">Cytoplasm</location>
    </subcellularLocation>
    <subcellularLocation>
        <location evidence="1">Nucleus</location>
    </subcellularLocation>
</comment>
<reference evidence="19" key="1">
    <citation type="journal article" date="2023" name="Science">
        <title>Genome structures resolve the early diversification of teleost fishes.</title>
        <authorList>
            <person name="Parey E."/>
            <person name="Louis A."/>
            <person name="Montfort J."/>
            <person name="Bouchez O."/>
            <person name="Roques C."/>
            <person name="Iampietro C."/>
            <person name="Lluch J."/>
            <person name="Castinel A."/>
            <person name="Donnadieu C."/>
            <person name="Desvignes T."/>
            <person name="Floi Bucao C."/>
            <person name="Jouanno E."/>
            <person name="Wen M."/>
            <person name="Mejri S."/>
            <person name="Dirks R."/>
            <person name="Jansen H."/>
            <person name="Henkel C."/>
            <person name="Chen W.J."/>
            <person name="Zahm M."/>
            <person name="Cabau C."/>
            <person name="Klopp C."/>
            <person name="Thompson A.W."/>
            <person name="Robinson-Rechavi M."/>
            <person name="Braasch I."/>
            <person name="Lecointre G."/>
            <person name="Bobe J."/>
            <person name="Postlethwait J.H."/>
            <person name="Berthelot C."/>
            <person name="Roest Crollius H."/>
            <person name="Guiguen Y."/>
        </authorList>
    </citation>
    <scope>NUCLEOTIDE SEQUENCE</scope>
    <source>
        <strain evidence="19">NC1722</strain>
    </source>
</reference>
<dbReference type="GO" id="GO:0008168">
    <property type="term" value="F:methyltransferase activity"/>
    <property type="evidence" value="ECO:0007669"/>
    <property type="project" value="UniProtKB-KW"/>
</dbReference>